<name>A0ABV3SH52_9HYPH</name>
<evidence type="ECO:0000313" key="1">
    <source>
        <dbReference type="EMBL" id="MEX0405226.1"/>
    </source>
</evidence>
<keyword evidence="2" id="KW-1185">Reference proteome</keyword>
<dbReference type="Proteomes" id="UP001556692">
    <property type="component" value="Unassembled WGS sequence"/>
</dbReference>
<comment type="caution">
    <text evidence="1">The sequence shown here is derived from an EMBL/GenBank/DDBJ whole genome shotgun (WGS) entry which is preliminary data.</text>
</comment>
<evidence type="ECO:0000313" key="2">
    <source>
        <dbReference type="Proteomes" id="UP001556692"/>
    </source>
</evidence>
<dbReference type="RefSeq" id="WP_367953065.1">
    <property type="nucleotide sequence ID" value="NZ_JBDPGJ010000001.1"/>
</dbReference>
<protein>
    <submittedName>
        <fullName evidence="1">Uncharacterized protein</fullName>
    </submittedName>
</protein>
<dbReference type="EMBL" id="JBDPGJ010000001">
    <property type="protein sequence ID" value="MEX0405226.1"/>
    <property type="molecule type" value="Genomic_DNA"/>
</dbReference>
<sequence>MSDFAPFILETAPPGSGLRPFVCEGSPLECEVALVGYNPATCLDADFHGFWDGHVFDKQRWFESYKEERRTKPLKPGRTRRNEISPTRKRIDFFAAGVAPYKPLETNLYWDASEDRASHTVSVLSRIEEMLRMLTRIRLIVCHDDQAFYLLSAAKLLARVEKVDHFANRKPGWSDNAAYQLGVKMRAHLDSFS</sequence>
<accession>A0ABV3SH52</accession>
<organism evidence="1 2">
    <name type="scientific">Aquibium pacificus</name>
    <dbReference type="NCBI Taxonomy" id="3153579"/>
    <lineage>
        <taxon>Bacteria</taxon>
        <taxon>Pseudomonadati</taxon>
        <taxon>Pseudomonadota</taxon>
        <taxon>Alphaproteobacteria</taxon>
        <taxon>Hyphomicrobiales</taxon>
        <taxon>Phyllobacteriaceae</taxon>
        <taxon>Aquibium</taxon>
    </lineage>
</organism>
<proteinExistence type="predicted"/>
<gene>
    <name evidence="1" type="ORF">ABGN05_06070</name>
</gene>
<reference evidence="1 2" key="1">
    <citation type="submission" date="2024-05" db="EMBL/GenBank/DDBJ databases">
        <authorList>
            <person name="Jiang F."/>
        </authorList>
    </citation>
    <scope>NUCLEOTIDE SEQUENCE [LARGE SCALE GENOMIC DNA]</scope>
    <source>
        <strain evidence="1 2">LZ166</strain>
    </source>
</reference>